<dbReference type="SUPFAM" id="SSF48695">
    <property type="entry name" value="Multiheme cytochromes"/>
    <property type="match status" value="1"/>
</dbReference>
<reference evidence="9 10" key="1">
    <citation type="submission" date="2020-10" db="EMBL/GenBank/DDBJ databases">
        <title>Campylobacter californiensis sp. nov. isolated from cattle and feral swine in California.</title>
        <authorList>
            <person name="Miller W.G."/>
        </authorList>
    </citation>
    <scope>NUCLEOTIDE SEQUENCE [LARGE SCALE GENOMIC DNA]</scope>
    <source>
        <strain evidence="9 10">RM12919</strain>
    </source>
</reference>
<dbReference type="GO" id="GO:0030313">
    <property type="term" value="C:cell envelope"/>
    <property type="evidence" value="ECO:0007669"/>
    <property type="project" value="UniProtKB-SubCell"/>
</dbReference>
<evidence type="ECO:0000256" key="4">
    <source>
        <dbReference type="ARBA" id="ARBA00022617"/>
    </source>
</evidence>
<dbReference type="RefSeq" id="WP_336606676.1">
    <property type="nucleotide sequence ID" value="NZ_JADBHR010000042.1"/>
</dbReference>
<comment type="caution">
    <text evidence="9">The sequence shown here is derived from an EMBL/GenBank/DDBJ whole genome shotgun (WGS) entry which is preliminary data.</text>
</comment>
<keyword evidence="4" id="KW-0349">Heme</keyword>
<dbReference type="Proteomes" id="UP001318760">
    <property type="component" value="Unassembled WGS sequence"/>
</dbReference>
<evidence type="ECO:0000313" key="9">
    <source>
        <dbReference type="EMBL" id="MBE2987268.1"/>
    </source>
</evidence>
<dbReference type="EMBL" id="JADBHS010000033">
    <property type="protein sequence ID" value="MBE2987268.1"/>
    <property type="molecule type" value="Genomic_DNA"/>
</dbReference>
<evidence type="ECO:0000259" key="8">
    <source>
        <dbReference type="Pfam" id="PF14537"/>
    </source>
</evidence>
<evidence type="ECO:0000256" key="3">
    <source>
        <dbReference type="ARBA" id="ARBA00022448"/>
    </source>
</evidence>
<protein>
    <submittedName>
        <fullName evidence="9">Cytochrome c3 family protein</fullName>
    </submittedName>
</protein>
<proteinExistence type="predicted"/>
<dbReference type="GO" id="GO:0046872">
    <property type="term" value="F:metal ion binding"/>
    <property type="evidence" value="ECO:0007669"/>
    <property type="project" value="UniProtKB-KW"/>
</dbReference>
<organism evidence="9 10">
    <name type="scientific">Campylobacter californiensis</name>
    <dbReference type="NCBI Taxonomy" id="1032243"/>
    <lineage>
        <taxon>Bacteria</taxon>
        <taxon>Pseudomonadati</taxon>
        <taxon>Campylobacterota</taxon>
        <taxon>Epsilonproteobacteria</taxon>
        <taxon>Campylobacterales</taxon>
        <taxon>Campylobacteraceae</taxon>
        <taxon>Campylobacter</taxon>
    </lineage>
</organism>
<feature type="non-terminal residue" evidence="9">
    <location>
        <position position="1"/>
    </location>
</feature>
<evidence type="ECO:0000256" key="5">
    <source>
        <dbReference type="ARBA" id="ARBA00022723"/>
    </source>
</evidence>
<keyword evidence="7" id="KW-0408">Iron</keyword>
<dbReference type="Pfam" id="PF14537">
    <property type="entry name" value="Cytochrom_c3_2"/>
    <property type="match status" value="1"/>
</dbReference>
<dbReference type="InterPro" id="IPR036280">
    <property type="entry name" value="Multihaem_cyt_sf"/>
</dbReference>
<dbReference type="AlphaFoldDB" id="A0ABD4JKL3"/>
<evidence type="ECO:0000256" key="2">
    <source>
        <dbReference type="ARBA" id="ARBA00004196"/>
    </source>
</evidence>
<keyword evidence="5" id="KW-0479">Metal-binding</keyword>
<sequence length="100" mass="11434">LKPHHEHLAFDCIDCHTNQGDDPSKFKNIKDEGCLSCHGTKKLLAQRLKFMDTLKANPHNSVHDGPTLYCDECHFEHKPSINMCSECHEHEVPQWMGVTP</sequence>
<accession>A0ABD4JKL3</accession>
<evidence type="ECO:0000256" key="7">
    <source>
        <dbReference type="ARBA" id="ARBA00023004"/>
    </source>
</evidence>
<feature type="domain" description="Tetrahaem cytochrome" evidence="8">
    <location>
        <begin position="4"/>
        <end position="89"/>
    </location>
</feature>
<evidence type="ECO:0000256" key="6">
    <source>
        <dbReference type="ARBA" id="ARBA00022982"/>
    </source>
</evidence>
<gene>
    <name evidence="9" type="ORF">CCAL12919_09135</name>
</gene>
<keyword evidence="3" id="KW-0813">Transport</keyword>
<comment type="cofactor">
    <cofactor evidence="1">
        <name>heme c</name>
        <dbReference type="ChEBI" id="CHEBI:61717"/>
    </cofactor>
</comment>
<comment type="subcellular location">
    <subcellularLocation>
        <location evidence="2">Cell envelope</location>
    </subcellularLocation>
</comment>
<evidence type="ECO:0000313" key="10">
    <source>
        <dbReference type="Proteomes" id="UP001318760"/>
    </source>
</evidence>
<dbReference type="InterPro" id="IPR012286">
    <property type="entry name" value="Tetrahaem_cytochrome"/>
</dbReference>
<evidence type="ECO:0000256" key="1">
    <source>
        <dbReference type="ARBA" id="ARBA00001926"/>
    </source>
</evidence>
<name>A0ABD4JKL3_9BACT</name>
<keyword evidence="6" id="KW-0249">Electron transport</keyword>
<dbReference type="Gene3D" id="1.10.1130.10">
    <property type="entry name" value="Flavocytochrome C3, Chain A"/>
    <property type="match status" value="1"/>
</dbReference>